<evidence type="ECO:0000256" key="2">
    <source>
        <dbReference type="ARBA" id="ARBA00022679"/>
    </source>
</evidence>
<dbReference type="EMBL" id="JXTB01000025">
    <property type="protein sequence ID" value="PON75154.1"/>
    <property type="molecule type" value="Genomic_DNA"/>
</dbReference>
<comment type="similarity">
    <text evidence="1">Belongs to the UDP-glycosyltransferase family.</text>
</comment>
<dbReference type="SUPFAM" id="SSF53756">
    <property type="entry name" value="UDP-Glycosyltransferase/glycogen phosphorylase"/>
    <property type="match status" value="1"/>
</dbReference>
<dbReference type="GO" id="GO:0080043">
    <property type="term" value="F:quercetin 3-O-glucosyltransferase activity"/>
    <property type="evidence" value="ECO:0007669"/>
    <property type="project" value="TreeGrafter"/>
</dbReference>
<organism evidence="3 4">
    <name type="scientific">Parasponia andersonii</name>
    <name type="common">Sponia andersonii</name>
    <dbReference type="NCBI Taxonomy" id="3476"/>
    <lineage>
        <taxon>Eukaryota</taxon>
        <taxon>Viridiplantae</taxon>
        <taxon>Streptophyta</taxon>
        <taxon>Embryophyta</taxon>
        <taxon>Tracheophyta</taxon>
        <taxon>Spermatophyta</taxon>
        <taxon>Magnoliopsida</taxon>
        <taxon>eudicotyledons</taxon>
        <taxon>Gunneridae</taxon>
        <taxon>Pentapetalae</taxon>
        <taxon>rosids</taxon>
        <taxon>fabids</taxon>
        <taxon>Rosales</taxon>
        <taxon>Cannabaceae</taxon>
        <taxon>Parasponia</taxon>
    </lineage>
</organism>
<dbReference type="GO" id="GO:0080044">
    <property type="term" value="F:quercetin 7-O-glucosyltransferase activity"/>
    <property type="evidence" value="ECO:0007669"/>
    <property type="project" value="TreeGrafter"/>
</dbReference>
<keyword evidence="4" id="KW-1185">Reference proteome</keyword>
<dbReference type="PANTHER" id="PTHR11926">
    <property type="entry name" value="GLUCOSYL/GLUCURONOSYL TRANSFERASES"/>
    <property type="match status" value="1"/>
</dbReference>
<dbReference type="OrthoDB" id="5835829at2759"/>
<dbReference type="STRING" id="3476.A0A2P5DPF3"/>
<evidence type="ECO:0000313" key="3">
    <source>
        <dbReference type="EMBL" id="PON75154.1"/>
    </source>
</evidence>
<dbReference type="AlphaFoldDB" id="A0A2P5DPF3"/>
<sequence length="387" mass="44272">MDHQKEKRSSYYNPHVLLLPYPTQSHLNPMLQFAKRLVSKGIKATLVTTIFVHNSLHLATTPTSNLNIDFETISDGYDSTGRSVSQIKAYLETFRVVGSRNLADLITRLRDSGRQVDALVYDSFLPWALDVAKDFGLARAAFFTQSFAVNTIYYHVHKGLLRLPLSEKTVSLPTLPPLDISDIPSFVNSPESYPAQYHMVTVEWMEKLWPPIRAVGPTVPSMYLDKRLENDKDYSIYLWKPNNDTCISWLNDKSLGSIVYVSFGSLSALEAEQMRKLAWGLKRSNHYFLWVVRESEETKLPLELFKDETFEKGLIVNWCPQLAGLAHKSTDQTTNAKYVEDVWGVGIRARPDENGIVRREVLENCIKELLEGEKGKEIKKNVIEWRD</sequence>
<evidence type="ECO:0000313" key="4">
    <source>
        <dbReference type="Proteomes" id="UP000237105"/>
    </source>
</evidence>
<dbReference type="PANTHER" id="PTHR11926:SF1553">
    <property type="entry name" value="GLYCOSYLTRANSFERASE"/>
    <property type="match status" value="1"/>
</dbReference>
<accession>A0A2P5DPF3</accession>
<reference evidence="4" key="1">
    <citation type="submission" date="2016-06" db="EMBL/GenBank/DDBJ databases">
        <title>Parallel loss of symbiosis genes in relatives of nitrogen-fixing non-legume Parasponia.</title>
        <authorList>
            <person name="Van Velzen R."/>
            <person name="Holmer R."/>
            <person name="Bu F."/>
            <person name="Rutten L."/>
            <person name="Van Zeijl A."/>
            <person name="Liu W."/>
            <person name="Santuari L."/>
            <person name="Cao Q."/>
            <person name="Sharma T."/>
            <person name="Shen D."/>
            <person name="Roswanjaya Y."/>
            <person name="Wardhani T."/>
            <person name="Kalhor M.S."/>
            <person name="Jansen J."/>
            <person name="Van den Hoogen J."/>
            <person name="Gungor B."/>
            <person name="Hartog M."/>
            <person name="Hontelez J."/>
            <person name="Verver J."/>
            <person name="Yang W.-C."/>
            <person name="Schijlen E."/>
            <person name="Repin R."/>
            <person name="Schilthuizen M."/>
            <person name="Schranz E."/>
            <person name="Heidstra R."/>
            <person name="Miyata K."/>
            <person name="Fedorova E."/>
            <person name="Kohlen W."/>
            <person name="Bisseling T."/>
            <person name="Smit S."/>
            <person name="Geurts R."/>
        </authorList>
    </citation>
    <scope>NUCLEOTIDE SEQUENCE [LARGE SCALE GENOMIC DNA]</scope>
    <source>
        <strain evidence="4">cv. WU1-14</strain>
    </source>
</reference>
<dbReference type="CDD" id="cd03784">
    <property type="entry name" value="GT1_Gtf-like"/>
    <property type="match status" value="1"/>
</dbReference>
<dbReference type="Gene3D" id="3.40.50.2000">
    <property type="entry name" value="Glycogen Phosphorylase B"/>
    <property type="match status" value="3"/>
</dbReference>
<dbReference type="Pfam" id="PF00201">
    <property type="entry name" value="UDPGT"/>
    <property type="match status" value="1"/>
</dbReference>
<gene>
    <name evidence="3" type="primary">PanUGT7</name>
    <name evidence="3" type="ORF">PanWU01x14_045060</name>
</gene>
<keyword evidence="2 3" id="KW-0808">Transferase</keyword>
<protein>
    <submittedName>
        <fullName evidence="3">UDP-glucuronosyl/UDP-glucosyltransferase</fullName>
    </submittedName>
</protein>
<dbReference type="Proteomes" id="UP000237105">
    <property type="component" value="Unassembled WGS sequence"/>
</dbReference>
<dbReference type="InterPro" id="IPR002213">
    <property type="entry name" value="UDP_glucos_trans"/>
</dbReference>
<comment type="caution">
    <text evidence="3">The sequence shown here is derived from an EMBL/GenBank/DDBJ whole genome shotgun (WGS) entry which is preliminary data.</text>
</comment>
<evidence type="ECO:0000256" key="1">
    <source>
        <dbReference type="ARBA" id="ARBA00009995"/>
    </source>
</evidence>
<name>A0A2P5DPF3_PARAD</name>
<proteinExistence type="inferred from homology"/>